<sequence length="567" mass="63121">MLSLPAEVLLLICEILGHQGDFKTLYNCAISGRQLVGPALLWLYQIHNQSKAAGSEGFDPEWANLTYQARVDQQKQAVARWALQWQSIIRSSLGITAYPYCLYIRSLDLGNLSELLEDVIFRESIMDEFFSKDMAAFYKVFENSTKRKTKSGRSYLRLNIPLVVDAVGESITNYISQSAGRHHNSAALEELKGSVSTGAITRWTGRLSRLRSINLWDGASLDHTVARSITEHCYDFQELTIYLCVPSRDRPDEDLASFFSGLRSQSLQALSVMNASTLGQLTLSSLSNHSKSLRVLDLGSLSADAVKNLSLLRDCVVLETLNLTDSEGLVNLEATENDVFLDTIGWLRHCDKLTNLSLSNFVSGPAILKPLCLNDTTRLRSLSVVDYSLVGSQDFHRALSQQTSLESLNLKADAEDAFRDDIDTLISSICQLTNLTYLRLVGTSDYFSTPEIKALASSLKKLEDFHFGGYNVTNEVLDSLAELQHLKTLNITALTSFTSNGLLGYISKLKDTNKGLNIAVLSQALEHDLKETEQKSIRKAIMDKVDGRFEFVLFREAEDDFEGSDSD</sequence>
<dbReference type="InterPro" id="IPR050715">
    <property type="entry name" value="LRR-SigEffector_domain"/>
</dbReference>
<dbReference type="PANTHER" id="PTHR45752:SF187">
    <property type="entry name" value="LEUCINE-RICH REPEAT AND IQ DOMAIN-CONTAINING PROTEIN 4"/>
    <property type="match status" value="1"/>
</dbReference>
<evidence type="ECO:0000313" key="2">
    <source>
        <dbReference type="Proteomes" id="UP001629113"/>
    </source>
</evidence>
<gene>
    <name evidence="1" type="ORF">PVAG01_02395</name>
</gene>
<name>A0ABR4PQN7_9HELO</name>
<dbReference type="SUPFAM" id="SSF52047">
    <property type="entry name" value="RNI-like"/>
    <property type="match status" value="1"/>
</dbReference>
<dbReference type="PANTHER" id="PTHR45752">
    <property type="entry name" value="LEUCINE-RICH REPEAT-CONTAINING"/>
    <property type="match status" value="1"/>
</dbReference>
<protein>
    <recommendedName>
        <fullName evidence="3">RNI-like protein</fullName>
    </recommendedName>
</protein>
<proteinExistence type="predicted"/>
<dbReference type="Gene3D" id="3.80.10.10">
    <property type="entry name" value="Ribonuclease Inhibitor"/>
    <property type="match status" value="2"/>
</dbReference>
<evidence type="ECO:0000313" key="1">
    <source>
        <dbReference type="EMBL" id="KAL3425604.1"/>
    </source>
</evidence>
<dbReference type="InterPro" id="IPR032675">
    <property type="entry name" value="LRR_dom_sf"/>
</dbReference>
<keyword evidence="2" id="KW-1185">Reference proteome</keyword>
<accession>A0ABR4PQN7</accession>
<dbReference type="Proteomes" id="UP001629113">
    <property type="component" value="Unassembled WGS sequence"/>
</dbReference>
<reference evidence="1 2" key="1">
    <citation type="submission" date="2024-06" db="EMBL/GenBank/DDBJ databases">
        <title>Complete genome of Phlyctema vagabunda strain 19-DSS-EL-015.</title>
        <authorList>
            <person name="Fiorenzani C."/>
        </authorList>
    </citation>
    <scope>NUCLEOTIDE SEQUENCE [LARGE SCALE GENOMIC DNA]</scope>
    <source>
        <strain evidence="1 2">19-DSS-EL-015</strain>
    </source>
</reference>
<dbReference type="EMBL" id="JBFCZG010000002">
    <property type="protein sequence ID" value="KAL3425604.1"/>
    <property type="molecule type" value="Genomic_DNA"/>
</dbReference>
<evidence type="ECO:0008006" key="3">
    <source>
        <dbReference type="Google" id="ProtNLM"/>
    </source>
</evidence>
<organism evidence="1 2">
    <name type="scientific">Phlyctema vagabunda</name>
    <dbReference type="NCBI Taxonomy" id="108571"/>
    <lineage>
        <taxon>Eukaryota</taxon>
        <taxon>Fungi</taxon>
        <taxon>Dikarya</taxon>
        <taxon>Ascomycota</taxon>
        <taxon>Pezizomycotina</taxon>
        <taxon>Leotiomycetes</taxon>
        <taxon>Helotiales</taxon>
        <taxon>Dermateaceae</taxon>
        <taxon>Phlyctema</taxon>
    </lineage>
</organism>
<comment type="caution">
    <text evidence="1">The sequence shown here is derived from an EMBL/GenBank/DDBJ whole genome shotgun (WGS) entry which is preliminary data.</text>
</comment>